<dbReference type="Proteomes" id="UP000000377">
    <property type="component" value="Chromosome"/>
</dbReference>
<evidence type="ECO:0000256" key="3">
    <source>
        <dbReference type="ARBA" id="ARBA00022827"/>
    </source>
</evidence>
<comment type="similarity">
    <text evidence="1">Belongs to the NADH dehydrogenase family.</text>
</comment>
<dbReference type="PANTHER" id="PTHR43706">
    <property type="entry name" value="NADH DEHYDROGENASE"/>
    <property type="match status" value="1"/>
</dbReference>
<keyword evidence="8" id="KW-1185">Reference proteome</keyword>
<evidence type="ECO:0000256" key="5">
    <source>
        <dbReference type="ARBA" id="ARBA00023027"/>
    </source>
</evidence>
<evidence type="ECO:0000256" key="4">
    <source>
        <dbReference type="ARBA" id="ARBA00023002"/>
    </source>
</evidence>
<sequence length="441" mass="47879">MNRVRIVIVGAGFAGYQAARTLSRTLRDEAEIVLVNPNDYFLYLPLLPQVAAAVLEPRRVSISLVQTLPGVRLVLGEVDSVDLDARRINWTDPEGRRGRMEYDRLVLSVGSVNKLLRIPGVAEHAHGFRGMPEALYLRDHMIRQLELAGAADDPAERAARRTFVVVGAGYTGTEVAAHGVLLTDALARRNAALRGAPPPRWLLIDIADRVLPELDRRLSDTADRVLTKRGVEIRTGTSVKEATKDGALLDTGEFIATRSLIWCVGVRPDPLVDDLGLPTERGRLCVDPYLAVPGHPEVLACGDAAAVPDLTRPGQFTPMTAQHAQRQGKVAGRNVAATLGYGTRRPYKHHDLGFTVDLGGVQGAANPLHVTLSGPVANLVTRGYHLMAMPGNRVRVATDWLIDAVLPPQGVQLGMVRSWAVPLDTEAPERVRMPHTAPDGR</sequence>
<dbReference type="AlphaFoldDB" id="D7CH38"/>
<dbReference type="eggNOG" id="COG1252">
    <property type="taxonomic scope" value="Bacteria"/>
</dbReference>
<evidence type="ECO:0000256" key="1">
    <source>
        <dbReference type="ARBA" id="ARBA00005272"/>
    </source>
</evidence>
<dbReference type="KEGG" id="sbh:SBI_01752"/>
<keyword evidence="3" id="KW-0274">FAD</keyword>
<keyword evidence="5" id="KW-0520">NAD</keyword>
<dbReference type="InterPro" id="IPR045024">
    <property type="entry name" value="NDH-2"/>
</dbReference>
<dbReference type="HOGENOM" id="CLU_021377_7_1_11"/>
<dbReference type="RefSeq" id="WP_014174352.1">
    <property type="nucleotide sequence ID" value="NC_016582.1"/>
</dbReference>
<keyword evidence="4" id="KW-0560">Oxidoreductase</keyword>
<accession>D7CH38</accession>
<dbReference type="InterPro" id="IPR036188">
    <property type="entry name" value="FAD/NAD-bd_sf"/>
</dbReference>
<dbReference type="PANTHER" id="PTHR43706:SF45">
    <property type="entry name" value="NADH DEHYDROGENASE-LIKE PROTEIN RV1812C"/>
    <property type="match status" value="1"/>
</dbReference>
<dbReference type="SUPFAM" id="SSF51905">
    <property type="entry name" value="FAD/NAD(P)-binding domain"/>
    <property type="match status" value="1"/>
</dbReference>
<keyword evidence="2" id="KW-0285">Flavoprotein</keyword>
<evidence type="ECO:0000313" key="8">
    <source>
        <dbReference type="Proteomes" id="UP000000377"/>
    </source>
</evidence>
<reference evidence="7 8" key="1">
    <citation type="journal article" date="2010" name="J. Bacteriol.">
        <title>Genome sequence of the milbemycin-producing bacterium Streptomyces bingchenggensis.</title>
        <authorList>
            <person name="Wang X.J."/>
            <person name="Yan Y.J."/>
            <person name="Zhang B."/>
            <person name="An J."/>
            <person name="Wang J.J."/>
            <person name="Tian J."/>
            <person name="Jiang L."/>
            <person name="Chen Y.H."/>
            <person name="Huang S.X."/>
            <person name="Yin M."/>
            <person name="Zhang J."/>
            <person name="Gao A.L."/>
            <person name="Liu C.X."/>
            <person name="Zhu Z.X."/>
            <person name="Xiang W.S."/>
        </authorList>
    </citation>
    <scope>NUCLEOTIDE SEQUENCE [LARGE SCALE GENOMIC DNA]</scope>
    <source>
        <strain evidence="7 8">BCW-1</strain>
    </source>
</reference>
<name>D7CH38_STRBB</name>
<dbReference type="STRING" id="749414.SBI_01752"/>
<dbReference type="PATRIC" id="fig|749414.3.peg.1810"/>
<protein>
    <submittedName>
        <fullName evidence="7">NADH dehydrogenase</fullName>
    </submittedName>
</protein>
<evidence type="ECO:0000256" key="2">
    <source>
        <dbReference type="ARBA" id="ARBA00022630"/>
    </source>
</evidence>
<gene>
    <name evidence="7" type="ordered locus">SBI_01752</name>
</gene>
<evidence type="ECO:0000259" key="6">
    <source>
        <dbReference type="Pfam" id="PF07992"/>
    </source>
</evidence>
<dbReference type="InterPro" id="IPR023753">
    <property type="entry name" value="FAD/NAD-binding_dom"/>
</dbReference>
<dbReference type="Gene3D" id="3.50.50.100">
    <property type="match status" value="1"/>
</dbReference>
<proteinExistence type="inferred from homology"/>
<dbReference type="Pfam" id="PF07992">
    <property type="entry name" value="Pyr_redox_2"/>
    <property type="match status" value="1"/>
</dbReference>
<organism evidence="7 8">
    <name type="scientific">Streptomyces bingchenggensis (strain BCW-1)</name>
    <dbReference type="NCBI Taxonomy" id="749414"/>
    <lineage>
        <taxon>Bacteria</taxon>
        <taxon>Bacillati</taxon>
        <taxon>Actinomycetota</taxon>
        <taxon>Actinomycetes</taxon>
        <taxon>Kitasatosporales</taxon>
        <taxon>Streptomycetaceae</taxon>
        <taxon>Streptomyces</taxon>
    </lineage>
</organism>
<dbReference type="EMBL" id="CP002047">
    <property type="protein sequence ID" value="ADI04873.1"/>
    <property type="molecule type" value="Genomic_DNA"/>
</dbReference>
<dbReference type="PRINTS" id="PR00368">
    <property type="entry name" value="FADPNR"/>
</dbReference>
<evidence type="ECO:0000313" key="7">
    <source>
        <dbReference type="EMBL" id="ADI04873.1"/>
    </source>
</evidence>
<dbReference type="GO" id="GO:0003954">
    <property type="term" value="F:NADH dehydrogenase activity"/>
    <property type="evidence" value="ECO:0007669"/>
    <property type="project" value="InterPro"/>
</dbReference>
<feature type="domain" description="FAD/NAD(P)-binding" evidence="6">
    <location>
        <begin position="5"/>
        <end position="328"/>
    </location>
</feature>